<feature type="transmembrane region" description="Helical" evidence="7">
    <location>
        <begin position="447"/>
        <end position="471"/>
    </location>
</feature>
<dbReference type="InterPro" id="IPR011701">
    <property type="entry name" value="MFS"/>
</dbReference>
<evidence type="ECO:0000256" key="4">
    <source>
        <dbReference type="ARBA" id="ARBA00022989"/>
    </source>
</evidence>
<dbReference type="InterPro" id="IPR036259">
    <property type="entry name" value="MFS_trans_sf"/>
</dbReference>
<dbReference type="InterPro" id="IPR020846">
    <property type="entry name" value="MFS_dom"/>
</dbReference>
<evidence type="ECO:0000256" key="2">
    <source>
        <dbReference type="ARBA" id="ARBA00022448"/>
    </source>
</evidence>
<dbReference type="Proteomes" id="UP001233271">
    <property type="component" value="Chromosome 2"/>
</dbReference>
<dbReference type="Pfam" id="PF07690">
    <property type="entry name" value="MFS_1"/>
    <property type="match status" value="1"/>
</dbReference>
<keyword evidence="10" id="KW-1185">Reference proteome</keyword>
<dbReference type="KEGG" id="ccac:CcaHIS019_0209420"/>
<evidence type="ECO:0000256" key="5">
    <source>
        <dbReference type="ARBA" id="ARBA00023136"/>
    </source>
</evidence>
<comment type="subcellular location">
    <subcellularLocation>
        <location evidence="1">Membrane</location>
        <topology evidence="1">Multi-pass membrane protein</topology>
    </subcellularLocation>
</comment>
<feature type="transmembrane region" description="Helical" evidence="7">
    <location>
        <begin position="304"/>
        <end position="326"/>
    </location>
</feature>
<feature type="transmembrane region" description="Helical" evidence="7">
    <location>
        <begin position="169"/>
        <end position="189"/>
    </location>
</feature>
<dbReference type="PANTHER" id="PTHR23504">
    <property type="entry name" value="MAJOR FACILITATOR SUPERFAMILY DOMAIN-CONTAINING PROTEIN 10"/>
    <property type="match status" value="1"/>
</dbReference>
<dbReference type="RefSeq" id="XP_060454846.1">
    <property type="nucleotide sequence ID" value="XM_060598009.1"/>
</dbReference>
<dbReference type="AlphaFoldDB" id="A0AA48I9J0"/>
<feature type="region of interest" description="Disordered" evidence="6">
    <location>
        <begin position="505"/>
        <end position="525"/>
    </location>
</feature>
<keyword evidence="2" id="KW-0813">Transport</keyword>
<feature type="region of interest" description="Disordered" evidence="6">
    <location>
        <begin position="27"/>
        <end position="59"/>
    </location>
</feature>
<evidence type="ECO:0000256" key="3">
    <source>
        <dbReference type="ARBA" id="ARBA00022692"/>
    </source>
</evidence>
<keyword evidence="5 7" id="KW-0472">Membrane</keyword>
<evidence type="ECO:0000313" key="10">
    <source>
        <dbReference type="Proteomes" id="UP001233271"/>
    </source>
</evidence>
<dbReference type="GeneID" id="85493451"/>
<protein>
    <recommendedName>
        <fullName evidence="8">Major facilitator superfamily (MFS) profile domain-containing protein</fullName>
    </recommendedName>
</protein>
<keyword evidence="3 7" id="KW-0812">Transmembrane</keyword>
<proteinExistence type="predicted"/>
<feature type="transmembrane region" description="Helical" evidence="7">
    <location>
        <begin position="144"/>
        <end position="163"/>
    </location>
</feature>
<dbReference type="EMBL" id="AP028213">
    <property type="protein sequence ID" value="BEI89580.1"/>
    <property type="molecule type" value="Genomic_DNA"/>
</dbReference>
<feature type="transmembrane region" description="Helical" evidence="7">
    <location>
        <begin position="483"/>
        <end position="499"/>
    </location>
</feature>
<dbReference type="SUPFAM" id="SSF103473">
    <property type="entry name" value="MFS general substrate transporter"/>
    <property type="match status" value="1"/>
</dbReference>
<feature type="transmembrane region" description="Helical" evidence="7">
    <location>
        <begin position="372"/>
        <end position="393"/>
    </location>
</feature>
<evidence type="ECO:0000313" key="9">
    <source>
        <dbReference type="EMBL" id="BEI89580.1"/>
    </source>
</evidence>
<evidence type="ECO:0000256" key="6">
    <source>
        <dbReference type="SAM" id="MobiDB-lite"/>
    </source>
</evidence>
<evidence type="ECO:0000256" key="1">
    <source>
        <dbReference type="ARBA" id="ARBA00004141"/>
    </source>
</evidence>
<dbReference type="PROSITE" id="PS50850">
    <property type="entry name" value="MFS"/>
    <property type="match status" value="1"/>
</dbReference>
<dbReference type="GO" id="GO:0022857">
    <property type="term" value="F:transmembrane transporter activity"/>
    <property type="evidence" value="ECO:0007669"/>
    <property type="project" value="InterPro"/>
</dbReference>
<feature type="domain" description="Major facilitator superfamily (MFS) profile" evidence="8">
    <location>
        <begin position="74"/>
        <end position="507"/>
    </location>
</feature>
<name>A0AA48I9J0_9TREE</name>
<evidence type="ECO:0000259" key="8">
    <source>
        <dbReference type="PROSITE" id="PS50850"/>
    </source>
</evidence>
<feature type="transmembrane region" description="Helical" evidence="7">
    <location>
        <begin position="201"/>
        <end position="223"/>
    </location>
</feature>
<keyword evidence="4 7" id="KW-1133">Transmembrane helix</keyword>
<sequence length="525" mass="56430">MSNRRTERPRRLSIDLHLISAVKRDVVYSGSGDPDSPYGPSESDPTTPNGHPLSNPFQNLLKHRSQPTPLPVLKILPLCIARMAEGLIFAVIFPYINQMMHGMGVPEESVGLWSATAESMLMVTEALAAPFYAPIADKIGRRPVFIPLVFLWGVFSVAFGFATTPLGAVLLRACLGLLAGVGVLSRTMLGELCDKTNRVQGFAFFSPALTLGVTIAPLVGGFLSQPVPRLFSPSFTLLVEHPYLLPSVVAGMVGFASAISAYKFLPETLPPSMRKSRAQSSAMGKADAGGFRALMRFTRFQNMLALYALSNLVMFSWEAIFPLFAFTSKDLGGFGLSTPQIGVILATSAGLSIAMTSIVFPRLHKRMPENDLLRITVTLYPLAVALFPVMWGMSAHLPEGELSGASMVVLGLQMLMRRTGDFAATLLDASVLDAIPGPEYLATANSITFSIAGVGRAVGPFMVSSIFALSTSGSSAFSIRRQLVWLVFIIVSLPSVYVARRLSDPPVQSGEEKSEMGLNGSAFDD</sequence>
<dbReference type="Gene3D" id="1.20.1250.20">
    <property type="entry name" value="MFS general substrate transporter like domains"/>
    <property type="match status" value="1"/>
</dbReference>
<gene>
    <name evidence="9" type="ORF">CcaverHIS019_0209420</name>
</gene>
<feature type="transmembrane region" description="Helical" evidence="7">
    <location>
        <begin position="338"/>
        <end position="360"/>
    </location>
</feature>
<organism evidence="9 10">
    <name type="scientific">Cutaneotrichosporon cavernicola</name>
    <dbReference type="NCBI Taxonomy" id="279322"/>
    <lineage>
        <taxon>Eukaryota</taxon>
        <taxon>Fungi</taxon>
        <taxon>Dikarya</taxon>
        <taxon>Basidiomycota</taxon>
        <taxon>Agaricomycotina</taxon>
        <taxon>Tremellomycetes</taxon>
        <taxon>Trichosporonales</taxon>
        <taxon>Trichosporonaceae</taxon>
        <taxon>Cutaneotrichosporon</taxon>
    </lineage>
</organism>
<evidence type="ECO:0000256" key="7">
    <source>
        <dbReference type="SAM" id="Phobius"/>
    </source>
</evidence>
<dbReference type="PANTHER" id="PTHR23504:SF15">
    <property type="entry name" value="MAJOR FACILITATOR SUPERFAMILY (MFS) PROFILE DOMAIN-CONTAINING PROTEIN"/>
    <property type="match status" value="1"/>
</dbReference>
<dbReference type="GO" id="GO:0016020">
    <property type="term" value="C:membrane"/>
    <property type="evidence" value="ECO:0007669"/>
    <property type="project" value="UniProtKB-SubCell"/>
</dbReference>
<reference evidence="9" key="1">
    <citation type="journal article" date="2023" name="BMC Genomics">
        <title>Chromosome-level genome assemblies of Cutaneotrichosporon spp. (Trichosporonales, Basidiomycota) reveal imbalanced evolution between nucleotide sequences and chromosome synteny.</title>
        <authorList>
            <person name="Kobayashi Y."/>
            <person name="Kayamori A."/>
            <person name="Aoki K."/>
            <person name="Shiwa Y."/>
            <person name="Matsutani M."/>
            <person name="Fujita N."/>
            <person name="Sugita T."/>
            <person name="Iwasaki W."/>
            <person name="Tanaka N."/>
            <person name="Takashima M."/>
        </authorList>
    </citation>
    <scope>NUCLEOTIDE SEQUENCE</scope>
    <source>
        <strain evidence="9">HIS019</strain>
    </source>
</reference>
<feature type="transmembrane region" description="Helical" evidence="7">
    <location>
        <begin position="243"/>
        <end position="265"/>
    </location>
</feature>
<accession>A0AA48I9J0</accession>